<sequence length="229" mass="23928">MTSSTSAAPLAHLEGVHVELGGRDVLCHVDARVERASLTAIAGPNGAGKSTLLEVIAGTRAPSSGAVRLTTDAVGFVPQRAAVSELLPVTVRDVVTVGAWGRLGAWRRLDAVARDAVDDVLDRLALTDLQRRPFAELSGGQRQRALLAQGLARRADLLLLDEPTTALDADSGRRIRDAVASEIRRGAAVVCVTHDEGIIAGADHVIRLEAGRVVDAVRPAGGPSRSHSS</sequence>
<keyword evidence="2" id="KW-0813">Transport</keyword>
<evidence type="ECO:0000256" key="3">
    <source>
        <dbReference type="ARBA" id="ARBA00022741"/>
    </source>
</evidence>
<reference evidence="6 7" key="1">
    <citation type="submission" date="2020-04" db="EMBL/GenBank/DDBJ databases">
        <title>CFH 90308 Microbacterium sp.</title>
        <authorList>
            <person name="Nie G."/>
            <person name="Ming H."/>
            <person name="Xia T."/>
        </authorList>
    </citation>
    <scope>NUCLEOTIDE SEQUENCE [LARGE SCALE GENOMIC DNA]</scope>
    <source>
        <strain evidence="6 7">CFH 90308</strain>
    </source>
</reference>
<gene>
    <name evidence="6" type="ORF">HF576_04040</name>
</gene>
<evidence type="ECO:0000256" key="4">
    <source>
        <dbReference type="ARBA" id="ARBA00022840"/>
    </source>
</evidence>
<dbReference type="PROSITE" id="PS50893">
    <property type="entry name" value="ABC_TRANSPORTER_2"/>
    <property type="match status" value="1"/>
</dbReference>
<keyword evidence="7" id="KW-1185">Reference proteome</keyword>
<protein>
    <submittedName>
        <fullName evidence="6">ATP-binding cassette domain-containing protein</fullName>
    </submittedName>
</protein>
<name>A0ABX1K7P1_9MICO</name>
<evidence type="ECO:0000259" key="5">
    <source>
        <dbReference type="PROSITE" id="PS50893"/>
    </source>
</evidence>
<dbReference type="GO" id="GO:0005524">
    <property type="term" value="F:ATP binding"/>
    <property type="evidence" value="ECO:0007669"/>
    <property type="project" value="UniProtKB-KW"/>
</dbReference>
<evidence type="ECO:0000256" key="2">
    <source>
        <dbReference type="ARBA" id="ARBA00022448"/>
    </source>
</evidence>
<dbReference type="InterPro" id="IPR050153">
    <property type="entry name" value="Metal_Ion_Import_ABC"/>
</dbReference>
<comment type="similarity">
    <text evidence="1">Belongs to the ABC transporter superfamily.</text>
</comment>
<evidence type="ECO:0000256" key="1">
    <source>
        <dbReference type="ARBA" id="ARBA00005417"/>
    </source>
</evidence>
<dbReference type="InterPro" id="IPR017871">
    <property type="entry name" value="ABC_transporter-like_CS"/>
</dbReference>
<comment type="caution">
    <text evidence="6">The sequence shown here is derived from an EMBL/GenBank/DDBJ whole genome shotgun (WGS) entry which is preliminary data.</text>
</comment>
<dbReference type="RefSeq" id="WP_168911460.1">
    <property type="nucleotide sequence ID" value="NZ_JABACI010000001.1"/>
</dbReference>
<organism evidence="6 7">
    <name type="scientific">Microbacterium salsuginis</name>
    <dbReference type="NCBI Taxonomy" id="2722803"/>
    <lineage>
        <taxon>Bacteria</taxon>
        <taxon>Bacillati</taxon>
        <taxon>Actinomycetota</taxon>
        <taxon>Actinomycetes</taxon>
        <taxon>Micrococcales</taxon>
        <taxon>Microbacteriaceae</taxon>
        <taxon>Microbacterium</taxon>
    </lineage>
</organism>
<accession>A0ABX1K7P1</accession>
<dbReference type="EMBL" id="JABACI010000001">
    <property type="protein sequence ID" value="NLP83007.1"/>
    <property type="molecule type" value="Genomic_DNA"/>
</dbReference>
<keyword evidence="4 6" id="KW-0067">ATP-binding</keyword>
<evidence type="ECO:0000313" key="6">
    <source>
        <dbReference type="EMBL" id="NLP83007.1"/>
    </source>
</evidence>
<dbReference type="InterPro" id="IPR047748">
    <property type="entry name" value="AztA-like"/>
</dbReference>
<dbReference type="NCBIfam" id="NF040873">
    <property type="entry name" value="AztA"/>
    <property type="match status" value="1"/>
</dbReference>
<dbReference type="PANTHER" id="PTHR42734">
    <property type="entry name" value="METAL TRANSPORT SYSTEM ATP-BINDING PROTEIN TM_0124-RELATED"/>
    <property type="match status" value="1"/>
</dbReference>
<dbReference type="SUPFAM" id="SSF52540">
    <property type="entry name" value="P-loop containing nucleoside triphosphate hydrolases"/>
    <property type="match status" value="1"/>
</dbReference>
<dbReference type="Gene3D" id="3.40.50.300">
    <property type="entry name" value="P-loop containing nucleotide triphosphate hydrolases"/>
    <property type="match status" value="1"/>
</dbReference>
<dbReference type="PROSITE" id="PS00211">
    <property type="entry name" value="ABC_TRANSPORTER_1"/>
    <property type="match status" value="1"/>
</dbReference>
<dbReference type="SMART" id="SM00382">
    <property type="entry name" value="AAA"/>
    <property type="match status" value="1"/>
</dbReference>
<proteinExistence type="inferred from homology"/>
<evidence type="ECO:0000313" key="7">
    <source>
        <dbReference type="Proteomes" id="UP001429745"/>
    </source>
</evidence>
<keyword evidence="3" id="KW-0547">Nucleotide-binding</keyword>
<feature type="domain" description="ABC transporter" evidence="5">
    <location>
        <begin position="11"/>
        <end position="229"/>
    </location>
</feature>
<dbReference type="InterPro" id="IPR027417">
    <property type="entry name" value="P-loop_NTPase"/>
</dbReference>
<dbReference type="Pfam" id="PF00005">
    <property type="entry name" value="ABC_tran"/>
    <property type="match status" value="1"/>
</dbReference>
<dbReference type="InterPro" id="IPR003439">
    <property type="entry name" value="ABC_transporter-like_ATP-bd"/>
</dbReference>
<dbReference type="Proteomes" id="UP001429745">
    <property type="component" value="Unassembled WGS sequence"/>
</dbReference>
<dbReference type="InterPro" id="IPR003593">
    <property type="entry name" value="AAA+_ATPase"/>
</dbReference>
<dbReference type="PANTHER" id="PTHR42734:SF5">
    <property type="entry name" value="IRON TRANSPORT SYSTEM ATP-BINDING PROTEIN HI_0361-RELATED"/>
    <property type="match status" value="1"/>
</dbReference>